<dbReference type="InterPro" id="IPR029787">
    <property type="entry name" value="Nucleotide_cyclase"/>
</dbReference>
<evidence type="ECO:0000256" key="4">
    <source>
        <dbReference type="ARBA" id="ARBA00034247"/>
    </source>
</evidence>
<dbReference type="GO" id="GO:0005886">
    <property type="term" value="C:plasma membrane"/>
    <property type="evidence" value="ECO:0007669"/>
    <property type="project" value="TreeGrafter"/>
</dbReference>
<organism evidence="7 8">
    <name type="scientific">Enterobacillus tribolii</name>
    <dbReference type="NCBI Taxonomy" id="1487935"/>
    <lineage>
        <taxon>Bacteria</taxon>
        <taxon>Pseudomonadati</taxon>
        <taxon>Pseudomonadota</taxon>
        <taxon>Gammaproteobacteria</taxon>
        <taxon>Enterobacterales</taxon>
        <taxon>Hafniaceae</taxon>
        <taxon>Enterobacillus</taxon>
    </lineage>
</organism>
<dbReference type="Gene3D" id="3.30.70.270">
    <property type="match status" value="1"/>
</dbReference>
<evidence type="ECO:0000259" key="6">
    <source>
        <dbReference type="PROSITE" id="PS50887"/>
    </source>
</evidence>
<feature type="transmembrane region" description="Helical" evidence="5">
    <location>
        <begin position="12"/>
        <end position="30"/>
    </location>
</feature>
<feature type="domain" description="GGDEF" evidence="6">
    <location>
        <begin position="316"/>
        <end position="451"/>
    </location>
</feature>
<dbReference type="AlphaFoldDB" id="A0A370QRK8"/>
<evidence type="ECO:0000256" key="3">
    <source>
        <dbReference type="ARBA" id="ARBA00012528"/>
    </source>
</evidence>
<reference evidence="7 8" key="1">
    <citation type="submission" date="2018-07" db="EMBL/GenBank/DDBJ databases">
        <title>Genomic Encyclopedia of Type Strains, Phase IV (KMG-IV): sequencing the most valuable type-strain genomes for metagenomic binning, comparative biology and taxonomic classification.</title>
        <authorList>
            <person name="Goeker M."/>
        </authorList>
    </citation>
    <scope>NUCLEOTIDE SEQUENCE [LARGE SCALE GENOMIC DNA]</scope>
    <source>
        <strain evidence="7 8">DSM 103736</strain>
    </source>
</reference>
<dbReference type="InterPro" id="IPR043128">
    <property type="entry name" value="Rev_trsase/Diguanyl_cyclase"/>
</dbReference>
<dbReference type="InterPro" id="IPR033424">
    <property type="entry name" value="MASE4"/>
</dbReference>
<dbReference type="EMBL" id="QRAP01000004">
    <property type="protein sequence ID" value="RDK91898.1"/>
    <property type="molecule type" value="Genomic_DNA"/>
</dbReference>
<feature type="transmembrane region" description="Helical" evidence="5">
    <location>
        <begin position="247"/>
        <end position="269"/>
    </location>
</feature>
<evidence type="ECO:0000313" key="7">
    <source>
        <dbReference type="EMBL" id="RDK91898.1"/>
    </source>
</evidence>
<feature type="transmembrane region" description="Helical" evidence="5">
    <location>
        <begin position="72"/>
        <end position="92"/>
    </location>
</feature>
<dbReference type="PANTHER" id="PTHR45138:SF9">
    <property type="entry name" value="DIGUANYLATE CYCLASE DGCM-RELATED"/>
    <property type="match status" value="1"/>
</dbReference>
<dbReference type="SUPFAM" id="SSF55073">
    <property type="entry name" value="Nucleotide cyclase"/>
    <property type="match status" value="1"/>
</dbReference>
<dbReference type="EC" id="2.7.7.65" evidence="3"/>
<feature type="transmembrane region" description="Helical" evidence="5">
    <location>
        <begin position="215"/>
        <end position="235"/>
    </location>
</feature>
<dbReference type="GO" id="GO:1902201">
    <property type="term" value="P:negative regulation of bacterial-type flagellum-dependent cell motility"/>
    <property type="evidence" value="ECO:0007669"/>
    <property type="project" value="TreeGrafter"/>
</dbReference>
<comment type="pathway">
    <text evidence="2">Purine metabolism; 3',5'-cyclic di-GMP biosynthesis.</text>
</comment>
<dbReference type="Pfam" id="PF00990">
    <property type="entry name" value="GGDEF"/>
    <property type="match status" value="1"/>
</dbReference>
<dbReference type="PANTHER" id="PTHR45138">
    <property type="entry name" value="REGULATORY COMPONENTS OF SENSORY TRANSDUCTION SYSTEM"/>
    <property type="match status" value="1"/>
</dbReference>
<sequence>MKNTVYNFNQYLFLLFLFVVLIPLTVFFHYVDTYIGYSTKIIAPMMVAVLLVCHALIAFFMLLRYLHRRKRFYLAALSAAYGVSACYLLYQLLSYPGVFSAQAIIPGELNDIGINLFFRSMLVALIFLVAMILYRKKYVVEKHSPVMVVMLMAVGILMTVLAWLYSSHYPPLSLTLISGDGRYDGLWRNGSGYILGGVWLITSLLVLYYSHVKNAFWLAISLTCVAHVGSLAMLHGSNTSVNSLACYFARVFEMASAFLVMLVLLYDIFHVHQNTLKKYLDSYESAMRDPLTLLYNRRYFLDALKGRLEHFSQHGAPFAVIVADIDMFKRFNDLYGHIKGDEVIRYVAYTMMHSLGEADVSARLGGEEFCAIIEARDMQEAYAIADRLRLNVGNDKASGFDGTLPESVAISIGVYLVEGAGETMEQCLEKADIAMYAAKRTGRNRVVVYDDVLMRKEEKNQAPSPA</sequence>
<dbReference type="InterPro" id="IPR000160">
    <property type="entry name" value="GGDEF_dom"/>
</dbReference>
<evidence type="ECO:0000256" key="1">
    <source>
        <dbReference type="ARBA" id="ARBA00001946"/>
    </source>
</evidence>
<dbReference type="GO" id="GO:0043709">
    <property type="term" value="P:cell adhesion involved in single-species biofilm formation"/>
    <property type="evidence" value="ECO:0007669"/>
    <property type="project" value="TreeGrafter"/>
</dbReference>
<feature type="transmembrane region" description="Helical" evidence="5">
    <location>
        <begin position="112"/>
        <end position="134"/>
    </location>
</feature>
<keyword evidence="5" id="KW-1133">Transmembrane helix</keyword>
<gene>
    <name evidence="7" type="ORF">C8D90_10442</name>
</gene>
<dbReference type="CDD" id="cd01949">
    <property type="entry name" value="GGDEF"/>
    <property type="match status" value="1"/>
</dbReference>
<evidence type="ECO:0000313" key="8">
    <source>
        <dbReference type="Proteomes" id="UP000254848"/>
    </source>
</evidence>
<dbReference type="Pfam" id="PF17158">
    <property type="entry name" value="MASE4"/>
    <property type="match status" value="1"/>
</dbReference>
<comment type="caution">
    <text evidence="7">The sequence shown here is derived from an EMBL/GenBank/DDBJ whole genome shotgun (WGS) entry which is preliminary data.</text>
</comment>
<keyword evidence="8" id="KW-1185">Reference proteome</keyword>
<feature type="transmembrane region" description="Helical" evidence="5">
    <location>
        <begin position="146"/>
        <end position="166"/>
    </location>
</feature>
<dbReference type="NCBIfam" id="TIGR00254">
    <property type="entry name" value="GGDEF"/>
    <property type="match status" value="1"/>
</dbReference>
<dbReference type="InterPro" id="IPR050469">
    <property type="entry name" value="Diguanylate_Cyclase"/>
</dbReference>
<dbReference type="PROSITE" id="PS50887">
    <property type="entry name" value="GGDEF"/>
    <property type="match status" value="1"/>
</dbReference>
<proteinExistence type="predicted"/>
<dbReference type="FunFam" id="3.30.70.270:FF:000001">
    <property type="entry name" value="Diguanylate cyclase domain protein"/>
    <property type="match status" value="1"/>
</dbReference>
<comment type="cofactor">
    <cofactor evidence="1">
        <name>Mg(2+)</name>
        <dbReference type="ChEBI" id="CHEBI:18420"/>
    </cofactor>
</comment>
<keyword evidence="5" id="KW-0472">Membrane</keyword>
<dbReference type="SMART" id="SM00267">
    <property type="entry name" value="GGDEF"/>
    <property type="match status" value="1"/>
</dbReference>
<keyword evidence="5" id="KW-0812">Transmembrane</keyword>
<dbReference type="RefSeq" id="WP_162844385.1">
    <property type="nucleotide sequence ID" value="NZ_QRAP01000004.1"/>
</dbReference>
<protein>
    <recommendedName>
        <fullName evidence="3">diguanylate cyclase</fullName>
        <ecNumber evidence="3">2.7.7.65</ecNumber>
    </recommendedName>
</protein>
<feature type="transmembrane region" description="Helical" evidence="5">
    <location>
        <begin position="42"/>
        <end position="63"/>
    </location>
</feature>
<dbReference type="Proteomes" id="UP000254848">
    <property type="component" value="Unassembled WGS sequence"/>
</dbReference>
<evidence type="ECO:0000256" key="2">
    <source>
        <dbReference type="ARBA" id="ARBA00004665"/>
    </source>
</evidence>
<name>A0A370QRK8_9GAMM</name>
<dbReference type="GO" id="GO:0052621">
    <property type="term" value="F:diguanylate cyclase activity"/>
    <property type="evidence" value="ECO:0007669"/>
    <property type="project" value="UniProtKB-EC"/>
</dbReference>
<feature type="transmembrane region" description="Helical" evidence="5">
    <location>
        <begin position="186"/>
        <end position="208"/>
    </location>
</feature>
<accession>A0A370QRK8</accession>
<comment type="catalytic activity">
    <reaction evidence="4">
        <text>2 GTP = 3',3'-c-di-GMP + 2 diphosphate</text>
        <dbReference type="Rhea" id="RHEA:24898"/>
        <dbReference type="ChEBI" id="CHEBI:33019"/>
        <dbReference type="ChEBI" id="CHEBI:37565"/>
        <dbReference type="ChEBI" id="CHEBI:58805"/>
        <dbReference type="EC" id="2.7.7.65"/>
    </reaction>
</comment>
<evidence type="ECO:0000256" key="5">
    <source>
        <dbReference type="SAM" id="Phobius"/>
    </source>
</evidence>